<protein>
    <submittedName>
        <fullName evidence="1">Uncharacterized protein</fullName>
    </submittedName>
</protein>
<name>A0A164M897_9AGAM</name>
<dbReference type="AlphaFoldDB" id="A0A164M897"/>
<dbReference type="EMBL" id="KV419497">
    <property type="protein sequence ID" value="KZS86462.1"/>
    <property type="molecule type" value="Genomic_DNA"/>
</dbReference>
<organism evidence="1 2">
    <name type="scientific">Sistotremastrum niveocremeum HHB9708</name>
    <dbReference type="NCBI Taxonomy" id="1314777"/>
    <lineage>
        <taxon>Eukaryota</taxon>
        <taxon>Fungi</taxon>
        <taxon>Dikarya</taxon>
        <taxon>Basidiomycota</taxon>
        <taxon>Agaricomycotina</taxon>
        <taxon>Agaricomycetes</taxon>
        <taxon>Sistotremastrales</taxon>
        <taxon>Sistotremastraceae</taxon>
        <taxon>Sertulicium</taxon>
        <taxon>Sertulicium niveocremeum</taxon>
    </lineage>
</organism>
<dbReference type="STRING" id="1314777.A0A164M897"/>
<proteinExistence type="predicted"/>
<evidence type="ECO:0000313" key="1">
    <source>
        <dbReference type="EMBL" id="KZS86462.1"/>
    </source>
</evidence>
<evidence type="ECO:0000313" key="2">
    <source>
        <dbReference type="Proteomes" id="UP000076722"/>
    </source>
</evidence>
<reference evidence="1 2" key="1">
    <citation type="journal article" date="2016" name="Mol. Biol. Evol.">
        <title>Comparative Genomics of Early-Diverging Mushroom-Forming Fungi Provides Insights into the Origins of Lignocellulose Decay Capabilities.</title>
        <authorList>
            <person name="Nagy L.G."/>
            <person name="Riley R."/>
            <person name="Tritt A."/>
            <person name="Adam C."/>
            <person name="Daum C."/>
            <person name="Floudas D."/>
            <person name="Sun H."/>
            <person name="Yadav J.S."/>
            <person name="Pangilinan J."/>
            <person name="Larsson K.H."/>
            <person name="Matsuura K."/>
            <person name="Barry K."/>
            <person name="Labutti K."/>
            <person name="Kuo R."/>
            <person name="Ohm R.A."/>
            <person name="Bhattacharya S.S."/>
            <person name="Shirouzu T."/>
            <person name="Yoshinaga Y."/>
            <person name="Martin F.M."/>
            <person name="Grigoriev I.V."/>
            <person name="Hibbett D.S."/>
        </authorList>
    </citation>
    <scope>NUCLEOTIDE SEQUENCE [LARGE SCALE GENOMIC DNA]</scope>
    <source>
        <strain evidence="1 2">HHB9708</strain>
    </source>
</reference>
<sequence length="151" mass="17833">RTKELRKEIMLRMRELDERKQREWERQSVETKPYRYQKMSFWLKRLLARSDIEELMNRKIVSVGDRLKTVMRDFWHGTVVQSFKGPDGKSFFSSTQEGRYTFSLNVDGFNPQGSSHSGRSASVTAMYMVCLELPPSLRYKIQNVYLVAIIP</sequence>
<accession>A0A164M897</accession>
<dbReference type="OrthoDB" id="3253623at2759"/>
<feature type="non-terminal residue" evidence="1">
    <location>
        <position position="151"/>
    </location>
</feature>
<gene>
    <name evidence="1" type="ORF">SISNIDRAFT_402371</name>
</gene>
<keyword evidence="2" id="KW-1185">Reference proteome</keyword>
<feature type="non-terminal residue" evidence="1">
    <location>
        <position position="1"/>
    </location>
</feature>
<dbReference type="Proteomes" id="UP000076722">
    <property type="component" value="Unassembled WGS sequence"/>
</dbReference>